<feature type="transmembrane region" description="Helical" evidence="1">
    <location>
        <begin position="21"/>
        <end position="40"/>
    </location>
</feature>
<dbReference type="AlphaFoldDB" id="A0A845L2C8"/>
<evidence type="ECO:0000256" key="1">
    <source>
        <dbReference type="SAM" id="Phobius"/>
    </source>
</evidence>
<feature type="transmembrane region" description="Helical" evidence="1">
    <location>
        <begin position="153"/>
        <end position="174"/>
    </location>
</feature>
<protein>
    <submittedName>
        <fullName evidence="2">ABC transporter permease subunit</fullName>
    </submittedName>
</protein>
<sequence length="260" mass="28569">MQLINLIRNENMKLLHQRSTQALFACSVLLILGLGLLQRYNSEITPEFYRNLWGFVLSATSASGWISLVGIVLAAGSVANEFSSGTIKQLLIRPVSRAKILFSKFCSIVMITLRIIAAMFITSVLAGGLFYGFDSIASPSIPGLIEKDLLWQLLIRYGAVLVNGIVMIALALMLSVLFRNAMMAAAFGILLSMLGTTTLTLVRDFSWAKYLLFAHSDLTPYINGHPLLPGMTLSFSLAMIALYLLLFGLITSLHFAKRDI</sequence>
<keyword evidence="1" id="KW-0812">Transmembrane</keyword>
<dbReference type="RefSeq" id="WP_161259233.1">
    <property type="nucleotide sequence ID" value="NZ_WXEY01000018.1"/>
</dbReference>
<dbReference type="PANTHER" id="PTHR37305:SF1">
    <property type="entry name" value="MEMBRANE PROTEIN"/>
    <property type="match status" value="1"/>
</dbReference>
<gene>
    <name evidence="2" type="ORF">GTO91_13390</name>
</gene>
<proteinExistence type="predicted"/>
<evidence type="ECO:0000313" key="2">
    <source>
        <dbReference type="EMBL" id="MZP30707.1"/>
    </source>
</evidence>
<reference evidence="2 3" key="1">
    <citation type="submission" date="2020-01" db="EMBL/GenBank/DDBJ databases">
        <title>Whole-genome sequence of Heliobacterium undosum DSM 13378.</title>
        <authorList>
            <person name="Kyndt J.A."/>
            <person name="Meyer T.E."/>
        </authorList>
    </citation>
    <scope>NUCLEOTIDE SEQUENCE [LARGE SCALE GENOMIC DNA]</scope>
    <source>
        <strain evidence="2 3">DSM 13378</strain>
    </source>
</reference>
<feature type="transmembrane region" description="Helical" evidence="1">
    <location>
        <begin position="52"/>
        <end position="79"/>
    </location>
</feature>
<dbReference type="Pfam" id="PF12730">
    <property type="entry name" value="ABC2_membrane_4"/>
    <property type="match status" value="1"/>
</dbReference>
<feature type="transmembrane region" description="Helical" evidence="1">
    <location>
        <begin position="100"/>
        <end position="133"/>
    </location>
</feature>
<keyword evidence="1" id="KW-1133">Transmembrane helix</keyword>
<dbReference type="OrthoDB" id="2024038at2"/>
<feature type="transmembrane region" description="Helical" evidence="1">
    <location>
        <begin position="181"/>
        <end position="202"/>
    </location>
</feature>
<keyword evidence="3" id="KW-1185">Reference proteome</keyword>
<accession>A0A845L2C8</accession>
<organism evidence="2 3">
    <name type="scientific">Heliomicrobium undosum</name>
    <dbReference type="NCBI Taxonomy" id="121734"/>
    <lineage>
        <taxon>Bacteria</taxon>
        <taxon>Bacillati</taxon>
        <taxon>Bacillota</taxon>
        <taxon>Clostridia</taxon>
        <taxon>Eubacteriales</taxon>
        <taxon>Heliobacteriaceae</taxon>
        <taxon>Heliomicrobium</taxon>
    </lineage>
</organism>
<feature type="transmembrane region" description="Helical" evidence="1">
    <location>
        <begin position="233"/>
        <end position="256"/>
    </location>
</feature>
<keyword evidence="1" id="KW-0472">Membrane</keyword>
<dbReference type="PANTHER" id="PTHR37305">
    <property type="entry name" value="INTEGRAL MEMBRANE PROTEIN-RELATED"/>
    <property type="match status" value="1"/>
</dbReference>
<dbReference type="Proteomes" id="UP000463470">
    <property type="component" value="Unassembled WGS sequence"/>
</dbReference>
<name>A0A845L2C8_9FIRM</name>
<comment type="caution">
    <text evidence="2">The sequence shown here is derived from an EMBL/GenBank/DDBJ whole genome shotgun (WGS) entry which is preliminary data.</text>
</comment>
<dbReference type="EMBL" id="WXEY01000018">
    <property type="protein sequence ID" value="MZP30707.1"/>
    <property type="molecule type" value="Genomic_DNA"/>
</dbReference>
<evidence type="ECO:0000313" key="3">
    <source>
        <dbReference type="Proteomes" id="UP000463470"/>
    </source>
</evidence>